<proteinExistence type="predicted"/>
<organism evidence="1 2">
    <name type="scientific">Panagrolaimus sp. JU765</name>
    <dbReference type="NCBI Taxonomy" id="591449"/>
    <lineage>
        <taxon>Eukaryota</taxon>
        <taxon>Metazoa</taxon>
        <taxon>Ecdysozoa</taxon>
        <taxon>Nematoda</taxon>
        <taxon>Chromadorea</taxon>
        <taxon>Rhabditida</taxon>
        <taxon>Tylenchina</taxon>
        <taxon>Panagrolaimomorpha</taxon>
        <taxon>Panagrolaimoidea</taxon>
        <taxon>Panagrolaimidae</taxon>
        <taxon>Panagrolaimus</taxon>
    </lineage>
</organism>
<reference evidence="2" key="1">
    <citation type="submission" date="2022-11" db="UniProtKB">
        <authorList>
            <consortium name="WormBaseParasite"/>
        </authorList>
    </citation>
    <scope>IDENTIFICATION</scope>
</reference>
<dbReference type="Proteomes" id="UP000887576">
    <property type="component" value="Unplaced"/>
</dbReference>
<evidence type="ECO:0000313" key="1">
    <source>
        <dbReference type="Proteomes" id="UP000887576"/>
    </source>
</evidence>
<protein>
    <submittedName>
        <fullName evidence="2">Uncharacterized protein</fullName>
    </submittedName>
</protein>
<evidence type="ECO:0000313" key="2">
    <source>
        <dbReference type="WBParaSite" id="JU765_v2.g1981.t1"/>
    </source>
</evidence>
<dbReference type="WBParaSite" id="JU765_v2.g1981.t1">
    <property type="protein sequence ID" value="JU765_v2.g1981.t1"/>
    <property type="gene ID" value="JU765_v2.g1981"/>
</dbReference>
<name>A0AC34QVZ7_9BILA</name>
<sequence length="775" mass="86396">MSKVTPEAPVNIKDAPKVPKKVGKFAWTRRKDGGKRRGGTVDGQSVNENQGNSKSSDIPNNPDVKTPQSSNQKPPIQKKKAKSTAKNQKSLDSSSKAKVPESTEVPISEVEAAVKSLSLKEEQTSEDKPKSSDSHSSQQIENGKEQKAPVPKQKKPKPKKSKKPKVENQSVSDNLQYNDLEGSSKSIPSQIEENKPETEKPSKKSSVKQCMYFTRLGYCYFGNKCHFLHTPVVKKENPKKETKPLKEKTSEKAEVILPAKAGKFEQIKPAKVVFKAADVGTEKQQAALKKEISYFQRRFDGTVVTEMPDGTLVKFEYTSTNPEWAFDVKTITLTLELKPEHPISMVNVDVEQGQMPDALHQYLKKKLNEMLQSLYEDSVRSDAFDLIGKWFVAQLNHHLLELFVVGLKRTKWLLNAAASGIKLTVFDAPEKVEERKLTTIELISKQEKQKSEKTTVESEDVQPSVETDSDGIVAEVSSSQVSTPAVKIQICFNWQDLEQTIGTVSLVHFSGAARCLRCATQEFFEVSDGKEKTWLCKKCSSKQSIDLESVIGHQNSNVFGNCHPVGCRPVDLILQSSKLKMTCFNCSKELVVEALPYGASFKTWCRKCNMKLDLMVDSATFRGNFTAIPQGELVKGAKAPKAKAVKDAFIITPGQPLPKNGTCNHYGKSFRWFRFPCCGKLYACDLCHNEAELDHEMKLANRMICGFCSTEQPFSKDSCSICKGAVTKIRSTFWEGGKGCRDQKTMCRNDPKKYKNASKTIPKKRTGQTSNKKGS</sequence>
<accession>A0AC34QVZ7</accession>